<evidence type="ECO:0000313" key="3">
    <source>
        <dbReference type="Proteomes" id="UP001626550"/>
    </source>
</evidence>
<evidence type="ECO:0000256" key="1">
    <source>
        <dbReference type="SAM" id="MobiDB-lite"/>
    </source>
</evidence>
<name>A0ABD2QJP4_9PLAT</name>
<dbReference type="AlphaFoldDB" id="A0ABD2QJP4"/>
<dbReference type="Proteomes" id="UP001626550">
    <property type="component" value="Unassembled WGS sequence"/>
</dbReference>
<comment type="caution">
    <text evidence="2">The sequence shown here is derived from an EMBL/GenBank/DDBJ whole genome shotgun (WGS) entry which is preliminary data.</text>
</comment>
<gene>
    <name evidence="2" type="ORF">Ciccas_001544</name>
</gene>
<organism evidence="2 3">
    <name type="scientific">Cichlidogyrus casuarinus</name>
    <dbReference type="NCBI Taxonomy" id="1844966"/>
    <lineage>
        <taxon>Eukaryota</taxon>
        <taxon>Metazoa</taxon>
        <taxon>Spiralia</taxon>
        <taxon>Lophotrochozoa</taxon>
        <taxon>Platyhelminthes</taxon>
        <taxon>Monogenea</taxon>
        <taxon>Monopisthocotylea</taxon>
        <taxon>Dactylogyridea</taxon>
        <taxon>Ancyrocephalidae</taxon>
        <taxon>Cichlidogyrus</taxon>
    </lineage>
</organism>
<keyword evidence="3" id="KW-1185">Reference proteome</keyword>
<dbReference type="EMBL" id="JBJKFK010000103">
    <property type="protein sequence ID" value="KAL3319773.1"/>
    <property type="molecule type" value="Genomic_DNA"/>
</dbReference>
<feature type="region of interest" description="Disordered" evidence="1">
    <location>
        <begin position="420"/>
        <end position="445"/>
    </location>
</feature>
<accession>A0ABD2QJP4</accession>
<reference evidence="2 3" key="1">
    <citation type="submission" date="2024-11" db="EMBL/GenBank/DDBJ databases">
        <title>Adaptive evolution of stress response genes in parasites aligns with host niche diversity.</title>
        <authorList>
            <person name="Hahn C."/>
            <person name="Resl P."/>
        </authorList>
    </citation>
    <scope>NUCLEOTIDE SEQUENCE [LARGE SCALE GENOMIC DNA]</scope>
    <source>
        <strain evidence="2">EGGRZ-B1_66</strain>
        <tissue evidence="2">Body</tissue>
    </source>
</reference>
<protein>
    <recommendedName>
        <fullName evidence="4">ENTH domain-containing protein</fullName>
    </recommendedName>
</protein>
<proteinExistence type="predicted"/>
<sequence>MEDAALQEESFNLFQNTILLMDPKKFTTKRFKLFIRFLRAINPVSSVLSHQQTNPYYQKQVFEASWYDSPKHNSGEADKDDTEKEIQAFFKYCSCIQIDAQSNEPKIHGIDYLWRLAFECQTSKIARQAVTILLHLYTPKKSQDSTLVNQRVLQKCFDRIALLKGRSEFQLLLQTLSVLQTFILHFDCLYSQNSRVILPLGNFYRGSFIEVKYYFNNGVTRLKYELVPNSEEEEDEQSITEFDHMHNDFAEVKSKIVKHLQTKEFSLRCHVNETVEMISCRMLQVLLDTCQALLDDVRVDEKKVRVSHIDCQYRLELTSIYGPIANSRLLRKNTTSAEGSAAGESATLSTSMSLYSLLEEDAYREQYERMNAVGELDAFDANSDKPMPPLLLKAELIKEKYEHHLPVLVDDEDKQPNQWNDQIHSNSAPPSPNFSDHIMDGSSPDLKPSTDFVSFGTERSAAQYGGNGGRRVDHAVAATGVAGVGADQWVSPLHHDSILQVS</sequence>
<evidence type="ECO:0000313" key="2">
    <source>
        <dbReference type="EMBL" id="KAL3319773.1"/>
    </source>
</evidence>
<evidence type="ECO:0008006" key="4">
    <source>
        <dbReference type="Google" id="ProtNLM"/>
    </source>
</evidence>